<evidence type="ECO:0000313" key="4">
    <source>
        <dbReference type="Proteomes" id="UP001195660"/>
    </source>
</evidence>
<gene>
    <name evidence="3" type="ORF">GM173_14425</name>
</gene>
<sequence>MLIDEQRGFSLAEMAIVLVIVGILMASGLGALSSQMSNQRIKETKQMLERANEALLGYALSHNRLPCPADNAGVELVRNGAGDCPQSSGNLPWLDLGLPEFDAWGRRLQYRVTPVFARKTASCGDLATPNSAPCFSLQSSGDNTVKSASRRNGVAVTATNLISTVPAVAIIFSEGPSGGGAGADEQENRNGDAQFVQDTPDDDFDDILVWLPTATLLYRLSAAGKWS</sequence>
<evidence type="ECO:0000256" key="1">
    <source>
        <dbReference type="SAM" id="MobiDB-lite"/>
    </source>
</evidence>
<dbReference type="NCBIfam" id="TIGR02532">
    <property type="entry name" value="IV_pilin_GFxxxE"/>
    <property type="match status" value="1"/>
</dbReference>
<keyword evidence="4" id="KW-1185">Reference proteome</keyword>
<dbReference type="Gene3D" id="3.30.700.10">
    <property type="entry name" value="Glycoprotein, Type 4 Pilin"/>
    <property type="match status" value="1"/>
</dbReference>
<evidence type="ECO:0000256" key="2">
    <source>
        <dbReference type="SAM" id="Phobius"/>
    </source>
</evidence>
<dbReference type="InterPro" id="IPR045584">
    <property type="entry name" value="Pilin-like"/>
</dbReference>
<comment type="caution">
    <text evidence="3">The sequence shown here is derived from an EMBL/GenBank/DDBJ whole genome shotgun (WGS) entry which is preliminary data.</text>
</comment>
<dbReference type="Proteomes" id="UP001195660">
    <property type="component" value="Unassembled WGS sequence"/>
</dbReference>
<feature type="region of interest" description="Disordered" evidence="1">
    <location>
        <begin position="176"/>
        <end position="197"/>
    </location>
</feature>
<dbReference type="SUPFAM" id="SSF54523">
    <property type="entry name" value="Pili subunits"/>
    <property type="match status" value="1"/>
</dbReference>
<dbReference type="EMBL" id="WOFE01000010">
    <property type="protein sequence ID" value="MBM5572766.1"/>
    <property type="molecule type" value="Genomic_DNA"/>
</dbReference>
<feature type="transmembrane region" description="Helical" evidence="2">
    <location>
        <begin position="12"/>
        <end position="32"/>
    </location>
</feature>
<dbReference type="InterPro" id="IPR012902">
    <property type="entry name" value="N_methyl_site"/>
</dbReference>
<dbReference type="RefSeq" id="WP_203572096.1">
    <property type="nucleotide sequence ID" value="NZ_WOFE01000010.1"/>
</dbReference>
<keyword evidence="2" id="KW-0812">Transmembrane</keyword>
<accession>A0ABS2CHB1</accession>
<keyword evidence="2" id="KW-1133">Transmembrane helix</keyword>
<evidence type="ECO:0000313" key="3">
    <source>
        <dbReference type="EMBL" id="MBM5572766.1"/>
    </source>
</evidence>
<reference evidence="3 4" key="1">
    <citation type="submission" date="2019-11" db="EMBL/GenBank/DDBJ databases">
        <title>Novel Deefgea species.</title>
        <authorList>
            <person name="Han J.-H."/>
        </authorList>
    </citation>
    <scope>NUCLEOTIDE SEQUENCE [LARGE SCALE GENOMIC DNA]</scope>
    <source>
        <strain evidence="3 4">LMG 24817</strain>
    </source>
</reference>
<proteinExistence type="predicted"/>
<organism evidence="3 4">
    <name type="scientific">Deefgea chitinilytica</name>
    <dbReference type="NCBI Taxonomy" id="570276"/>
    <lineage>
        <taxon>Bacteria</taxon>
        <taxon>Pseudomonadati</taxon>
        <taxon>Pseudomonadota</taxon>
        <taxon>Betaproteobacteria</taxon>
        <taxon>Neisseriales</taxon>
        <taxon>Chitinibacteraceae</taxon>
        <taxon>Deefgea</taxon>
    </lineage>
</organism>
<protein>
    <submittedName>
        <fullName evidence="3">Prepilin-type N-terminal cleavage/methylation domain-containing protein</fullName>
    </submittedName>
</protein>
<name>A0ABS2CHB1_9NEIS</name>
<dbReference type="Pfam" id="PF07963">
    <property type="entry name" value="N_methyl"/>
    <property type="match status" value="1"/>
</dbReference>
<keyword evidence="2" id="KW-0472">Membrane</keyword>